<protein>
    <submittedName>
        <fullName evidence="3">Uncharacterized protein LOC121397894</fullName>
    </submittedName>
</protein>
<evidence type="ECO:0000256" key="1">
    <source>
        <dbReference type="SAM" id="MobiDB-lite"/>
    </source>
</evidence>
<dbReference type="AlphaFoldDB" id="A0A1L8ESH0"/>
<dbReference type="GeneID" id="121397894"/>
<reference evidence="3" key="1">
    <citation type="submission" date="2025-08" db="UniProtKB">
        <authorList>
            <consortium name="RefSeq"/>
        </authorList>
    </citation>
    <scope>IDENTIFICATION</scope>
    <source>
        <strain evidence="3">J_2021</strain>
        <tissue evidence="3">Erythrocytes</tissue>
    </source>
</reference>
<evidence type="ECO:0000313" key="3">
    <source>
        <dbReference type="RefSeq" id="XP_041431915.1"/>
    </source>
</evidence>
<dbReference type="PaxDb" id="8355-A0A1L8ESH0"/>
<evidence type="ECO:0000313" key="2">
    <source>
        <dbReference type="Proteomes" id="UP000186698"/>
    </source>
</evidence>
<proteinExistence type="predicted"/>
<dbReference type="RefSeq" id="XP_041431915.1">
    <property type="nucleotide sequence ID" value="XM_041575981.1"/>
</dbReference>
<feature type="region of interest" description="Disordered" evidence="1">
    <location>
        <begin position="186"/>
        <end position="291"/>
    </location>
</feature>
<dbReference type="Proteomes" id="UP000186698">
    <property type="component" value="Chromosome 9_10L"/>
</dbReference>
<name>A0A1L8ESH0_XENLA</name>
<feature type="compositionally biased region" description="Polar residues" evidence="1">
    <location>
        <begin position="239"/>
        <end position="255"/>
    </location>
</feature>
<feature type="compositionally biased region" description="Basic residues" evidence="1">
    <location>
        <begin position="222"/>
        <end position="232"/>
    </location>
</feature>
<accession>A0A1L8ESH0</accession>
<sequence>MSEDSIPSTATTFAYDEEDVGRILSKIEAVDLLSTQETTTISTEKELFNLRRKEIHTSLHVSSLAEYLKVKRIPRGLRLDIKPNLCAENTLLQQRWFEICNKCSQDLMLLTVETLTVKLQDVRTAVSNTQEKLVREKGKEQAEMALREQDHMLSKLRDTIINRKRSKFERDARDYKEGREYSWRDERRMQRTLQSPRHGQADYPQPYARTGEGSTYTQPPYTRRKRYHRRGPFKAPREITSSSEDCSVSSAQSSAGFLGPATMQTTENRPRNPKAPNARDDYPMRNRKTTR</sequence>
<keyword evidence="2" id="KW-1185">Reference proteome</keyword>
<dbReference type="KEGG" id="xla:121397894"/>
<organism evidence="2 3">
    <name type="scientific">Xenopus laevis</name>
    <name type="common">African clawed frog</name>
    <dbReference type="NCBI Taxonomy" id="8355"/>
    <lineage>
        <taxon>Eukaryota</taxon>
        <taxon>Metazoa</taxon>
        <taxon>Chordata</taxon>
        <taxon>Craniata</taxon>
        <taxon>Vertebrata</taxon>
        <taxon>Euteleostomi</taxon>
        <taxon>Amphibia</taxon>
        <taxon>Batrachia</taxon>
        <taxon>Anura</taxon>
        <taxon>Pipoidea</taxon>
        <taxon>Pipidae</taxon>
        <taxon>Xenopodinae</taxon>
        <taxon>Xenopus</taxon>
        <taxon>Xenopus</taxon>
    </lineage>
</organism>
<gene>
    <name evidence="3" type="primary">LOC121397894</name>
</gene>